<protein>
    <recommendedName>
        <fullName evidence="4">C2H2-type domain-containing protein</fullName>
    </recommendedName>
</protein>
<feature type="region of interest" description="Disordered" evidence="1">
    <location>
        <begin position="118"/>
        <end position="144"/>
    </location>
</feature>
<feature type="region of interest" description="Disordered" evidence="1">
    <location>
        <begin position="298"/>
        <end position="320"/>
    </location>
</feature>
<evidence type="ECO:0000313" key="3">
    <source>
        <dbReference type="Proteomes" id="UP000698800"/>
    </source>
</evidence>
<name>A0A9P8L1K5_9PEZI</name>
<dbReference type="OrthoDB" id="2687452at2759"/>
<sequence>MSTDRVSLGPGSLESGQDQTSHTVNVDEYYYPSIEVDGLDREYWVLSPQYWKREDLPPTILIESRRSDLERHMRTQHNAKPVYFDCPKKRCARKGAQGFTRLDHLNKHLRNYHMDTINLKSPLPSPSAPPELDVGGSQEKPDGDLNGELSAMEVPVNPPAYPKWPSSGSHISRRNEADQGKVDPVSIRYAKYTNKLLISHGIKPKELAKTHFNSFQQQPPELQWRTIEMYAQNRNQHRQAALQKNNPANDKHSGGSLGEYLSDFYVRPARSDALSDYHMQLALLEEQNKMRLRVERDRVTHSGDRPTDHQMRPTLPGKKGEKRLRVARGERAILSCSAPRPEEGQLLPRGPISESMATLDGELTEQLGRAVSPQEILGSKKRKAGYGVLEEDQR</sequence>
<dbReference type="Proteomes" id="UP000698800">
    <property type="component" value="Unassembled WGS sequence"/>
</dbReference>
<feature type="compositionally biased region" description="Basic and acidic residues" evidence="1">
    <location>
        <begin position="298"/>
        <end position="311"/>
    </location>
</feature>
<dbReference type="AlphaFoldDB" id="A0A9P8L1K5"/>
<evidence type="ECO:0000313" key="2">
    <source>
        <dbReference type="EMBL" id="KAH0543132.1"/>
    </source>
</evidence>
<gene>
    <name evidence="2" type="ORF">FGG08_002558</name>
</gene>
<feature type="region of interest" description="Disordered" evidence="1">
    <location>
        <begin position="370"/>
        <end position="394"/>
    </location>
</feature>
<feature type="region of interest" description="Disordered" evidence="1">
    <location>
        <begin position="159"/>
        <end position="179"/>
    </location>
</feature>
<keyword evidence="3" id="KW-1185">Reference proteome</keyword>
<evidence type="ECO:0000256" key="1">
    <source>
        <dbReference type="SAM" id="MobiDB-lite"/>
    </source>
</evidence>
<organism evidence="2 3">
    <name type="scientific">Glutinoglossum americanum</name>
    <dbReference type="NCBI Taxonomy" id="1670608"/>
    <lineage>
        <taxon>Eukaryota</taxon>
        <taxon>Fungi</taxon>
        <taxon>Dikarya</taxon>
        <taxon>Ascomycota</taxon>
        <taxon>Pezizomycotina</taxon>
        <taxon>Geoglossomycetes</taxon>
        <taxon>Geoglossales</taxon>
        <taxon>Geoglossaceae</taxon>
        <taxon>Glutinoglossum</taxon>
    </lineage>
</organism>
<dbReference type="EMBL" id="JAGHQL010000039">
    <property type="protein sequence ID" value="KAH0543132.1"/>
    <property type="molecule type" value="Genomic_DNA"/>
</dbReference>
<evidence type="ECO:0008006" key="4">
    <source>
        <dbReference type="Google" id="ProtNLM"/>
    </source>
</evidence>
<reference evidence="2" key="1">
    <citation type="submission" date="2021-03" db="EMBL/GenBank/DDBJ databases">
        <title>Comparative genomics and phylogenomic investigation of the class Geoglossomycetes provide insights into ecological specialization and systematics.</title>
        <authorList>
            <person name="Melie T."/>
            <person name="Pirro S."/>
            <person name="Miller A.N."/>
            <person name="Quandt A."/>
        </authorList>
    </citation>
    <scope>NUCLEOTIDE SEQUENCE</scope>
    <source>
        <strain evidence="2">GBOQ0MN5Z8</strain>
    </source>
</reference>
<proteinExistence type="predicted"/>
<feature type="region of interest" description="Disordered" evidence="1">
    <location>
        <begin position="1"/>
        <end position="20"/>
    </location>
</feature>
<comment type="caution">
    <text evidence="2">The sequence shown here is derived from an EMBL/GenBank/DDBJ whole genome shotgun (WGS) entry which is preliminary data.</text>
</comment>
<dbReference type="Gene3D" id="3.30.160.60">
    <property type="entry name" value="Classic Zinc Finger"/>
    <property type="match status" value="1"/>
</dbReference>
<accession>A0A9P8L1K5</accession>